<dbReference type="InterPro" id="IPR002631">
    <property type="entry name" value="Plasmid_rep_OBD"/>
</dbReference>
<organism evidence="3 4">
    <name type="scientific">Lactobacillus bombicola</name>
    <dbReference type="NCBI Taxonomy" id="1505723"/>
    <lineage>
        <taxon>Bacteria</taxon>
        <taxon>Bacillati</taxon>
        <taxon>Bacillota</taxon>
        <taxon>Bacilli</taxon>
        <taxon>Lactobacillales</taxon>
        <taxon>Lactobacillaceae</taxon>
        <taxon>Lactobacillus</taxon>
    </lineage>
</organism>
<dbReference type="InterPro" id="IPR027417">
    <property type="entry name" value="P-loop_NTPase"/>
</dbReference>
<keyword evidence="3" id="KW-0067">ATP-binding</keyword>
<dbReference type="GO" id="GO:0005727">
    <property type="term" value="C:extrachromosomal circular DNA"/>
    <property type="evidence" value="ECO:0007669"/>
    <property type="project" value="InterPro"/>
</dbReference>
<dbReference type="GO" id="GO:0006260">
    <property type="term" value="P:DNA replication"/>
    <property type="evidence" value="ECO:0007669"/>
    <property type="project" value="InterPro"/>
</dbReference>
<dbReference type="Pfam" id="PF01719">
    <property type="entry name" value="Rep_OBD"/>
    <property type="match status" value="1"/>
</dbReference>
<reference evidence="4" key="1">
    <citation type="submission" date="2016-10" db="EMBL/GenBank/DDBJ databases">
        <authorList>
            <person name="Varghese N."/>
            <person name="Submissions S."/>
        </authorList>
    </citation>
    <scope>NUCLEOTIDE SEQUENCE [LARGE SCALE GENOMIC DNA]</scope>
    <source>
        <strain evidence="4">R-53102</strain>
    </source>
</reference>
<evidence type="ECO:0000313" key="4">
    <source>
        <dbReference type="Proteomes" id="UP000199599"/>
    </source>
</evidence>
<dbReference type="GO" id="GO:0003724">
    <property type="term" value="F:RNA helicase activity"/>
    <property type="evidence" value="ECO:0007669"/>
    <property type="project" value="InterPro"/>
</dbReference>
<dbReference type="STRING" id="1505723.SAMN04487792_1051"/>
<protein>
    <submittedName>
        <fullName evidence="3">RNA helicase</fullName>
    </submittedName>
</protein>
<dbReference type="InterPro" id="IPR000605">
    <property type="entry name" value="Helicase_SF3_ssDNA/RNA_vir"/>
</dbReference>
<keyword evidence="3" id="KW-0547">Nucleotide-binding</keyword>
<dbReference type="Proteomes" id="UP000199599">
    <property type="component" value="Unassembled WGS sequence"/>
</dbReference>
<keyword evidence="3" id="KW-0378">Hydrolase</keyword>
<dbReference type="GO" id="GO:0003916">
    <property type="term" value="F:DNA topoisomerase activity"/>
    <property type="evidence" value="ECO:0007669"/>
    <property type="project" value="InterPro"/>
</dbReference>
<dbReference type="Pfam" id="PF00910">
    <property type="entry name" value="RNA_helicase"/>
    <property type="match status" value="1"/>
</dbReference>
<dbReference type="GO" id="GO:0003723">
    <property type="term" value="F:RNA binding"/>
    <property type="evidence" value="ECO:0007669"/>
    <property type="project" value="InterPro"/>
</dbReference>
<evidence type="ECO:0000313" key="3">
    <source>
        <dbReference type="EMBL" id="SFD48456.1"/>
    </source>
</evidence>
<dbReference type="EMBL" id="FOMN01000005">
    <property type="protein sequence ID" value="SFD48456.1"/>
    <property type="molecule type" value="Genomic_DNA"/>
</dbReference>
<keyword evidence="3" id="KW-0347">Helicase</keyword>
<sequence length="353" mass="42074">MKKDIRARQFMFVQDKSHLKIKLKDLPNILDDSGALEWAYINHNHDQDEAGNSVREHYHIVLKYEHPQTITTIAKLFKDKQQYVQVWHGRINNAYSYLIHETNDAEEDDGKYHYPLDAVKASFDFEKRMKLIRAKIKLSPKYEKEQIRRYAEQLISRKQLEDELGIYGIARNQQLIDKIDTELVNRTHEQWLQQFKGHKMTTLWLYGKAGVGKTRLAEYMLKDQDYITLGSSRDHFQEYRGQRFVILNDLRPNDFEYSDLLRLLDPYQHDKAAPSRYHDKRLNLEKLIITTPYDPFDFYKNIDSIKDIQVDSINQLLRRIKPIEVTDQLIKTIRHKVVNRQNKKASHTDQDSN</sequence>
<evidence type="ECO:0000259" key="2">
    <source>
        <dbReference type="Pfam" id="PF01719"/>
    </source>
</evidence>
<dbReference type="RefSeq" id="WP_090093283.1">
    <property type="nucleotide sequence ID" value="NZ_CBCRVU010000002.1"/>
</dbReference>
<dbReference type="AlphaFoldDB" id="A0A1I1SPT1"/>
<evidence type="ECO:0000259" key="1">
    <source>
        <dbReference type="Pfam" id="PF00910"/>
    </source>
</evidence>
<gene>
    <name evidence="3" type="ORF">SAMN04487792_1051</name>
</gene>
<accession>A0A1I1SPT1</accession>
<feature type="domain" description="Plasmid replication protein origin binding" evidence="2">
    <location>
        <begin position="2"/>
        <end position="125"/>
    </location>
</feature>
<name>A0A1I1SPT1_9LACO</name>
<dbReference type="GO" id="GO:0003677">
    <property type="term" value="F:DNA binding"/>
    <property type="evidence" value="ECO:0007669"/>
    <property type="project" value="InterPro"/>
</dbReference>
<dbReference type="Gene3D" id="3.40.50.300">
    <property type="entry name" value="P-loop containing nucleotide triphosphate hydrolases"/>
    <property type="match status" value="1"/>
</dbReference>
<proteinExistence type="predicted"/>
<dbReference type="Gene3D" id="3.40.1310.30">
    <property type="match status" value="1"/>
</dbReference>
<feature type="domain" description="Helicase superfamily 3 single-stranded DNA/RNA virus" evidence="1">
    <location>
        <begin position="203"/>
        <end position="264"/>
    </location>
</feature>
<dbReference type="SUPFAM" id="SSF52540">
    <property type="entry name" value="P-loop containing nucleoside triphosphate hydrolases"/>
    <property type="match status" value="1"/>
</dbReference>